<keyword evidence="1" id="KW-1133">Transmembrane helix</keyword>
<proteinExistence type="predicted"/>
<gene>
    <name evidence="2" type="ORF">BJ085DRAFT_38908</name>
</gene>
<dbReference type="EMBL" id="ML002373">
    <property type="protein sequence ID" value="RKP38397.1"/>
    <property type="molecule type" value="Genomic_DNA"/>
</dbReference>
<protein>
    <submittedName>
        <fullName evidence="2">Uncharacterized protein</fullName>
    </submittedName>
</protein>
<dbReference type="Proteomes" id="UP000268162">
    <property type="component" value="Unassembled WGS sequence"/>
</dbReference>
<keyword evidence="1" id="KW-0472">Membrane</keyword>
<feature type="transmembrane region" description="Helical" evidence="1">
    <location>
        <begin position="56"/>
        <end position="74"/>
    </location>
</feature>
<evidence type="ECO:0000313" key="2">
    <source>
        <dbReference type="EMBL" id="RKP38397.1"/>
    </source>
</evidence>
<feature type="transmembrane region" description="Helical" evidence="1">
    <location>
        <begin position="182"/>
        <end position="208"/>
    </location>
</feature>
<organism evidence="2 3">
    <name type="scientific">Dimargaris cristalligena</name>
    <dbReference type="NCBI Taxonomy" id="215637"/>
    <lineage>
        <taxon>Eukaryota</taxon>
        <taxon>Fungi</taxon>
        <taxon>Fungi incertae sedis</taxon>
        <taxon>Zoopagomycota</taxon>
        <taxon>Kickxellomycotina</taxon>
        <taxon>Dimargaritomycetes</taxon>
        <taxon>Dimargaritales</taxon>
        <taxon>Dimargaritaceae</taxon>
        <taxon>Dimargaris</taxon>
    </lineage>
</organism>
<dbReference type="AlphaFoldDB" id="A0A4P9ZXM4"/>
<keyword evidence="3" id="KW-1185">Reference proteome</keyword>
<evidence type="ECO:0000256" key="1">
    <source>
        <dbReference type="SAM" id="Phobius"/>
    </source>
</evidence>
<feature type="transmembrane region" description="Helical" evidence="1">
    <location>
        <begin position="229"/>
        <end position="248"/>
    </location>
</feature>
<name>A0A4P9ZXM4_9FUNG</name>
<sequence length="356" mass="39422">MAPPTTWNSDTVVQVDHQWFTNLNLAMLAYAASLVVHFSNFLVSSALFWKHRHSALFAFLWVHALLAISCHFSRMSDYFFSTNCQFKGYYNYSMYLIATSLALVIWTVRAVQALPAPAPVPSMASRQMLPRPLTGSHRMVLAVGSVLACGKVAGFLAMFHSYFEAAVGQFSSCDVAPTPTGINLIFIPELAIYVTMLLLWSGIIYYRLRIAHPQPWSLSDALYHDGARYNLTIGILSTTLAALILATFQTGIYVEVPVQIKYAVDSLFTVKQMVDHHRDITYQGVSCEDLPSRIGGGPDRFDYNDTSTSGLTLVASSNHPLSTTASTMDPKLSFGEGMRFPEHIRLSLLTPTTTLV</sequence>
<evidence type="ECO:0000313" key="3">
    <source>
        <dbReference type="Proteomes" id="UP000268162"/>
    </source>
</evidence>
<feature type="transmembrane region" description="Helical" evidence="1">
    <location>
        <begin position="27"/>
        <end position="49"/>
    </location>
</feature>
<keyword evidence="1" id="KW-0812">Transmembrane</keyword>
<feature type="transmembrane region" description="Helical" evidence="1">
    <location>
        <begin position="139"/>
        <end position="162"/>
    </location>
</feature>
<accession>A0A4P9ZXM4</accession>
<reference evidence="3" key="1">
    <citation type="journal article" date="2018" name="Nat. Microbiol.">
        <title>Leveraging single-cell genomics to expand the fungal tree of life.</title>
        <authorList>
            <person name="Ahrendt S.R."/>
            <person name="Quandt C.A."/>
            <person name="Ciobanu D."/>
            <person name="Clum A."/>
            <person name="Salamov A."/>
            <person name="Andreopoulos B."/>
            <person name="Cheng J.F."/>
            <person name="Woyke T."/>
            <person name="Pelin A."/>
            <person name="Henrissat B."/>
            <person name="Reynolds N.K."/>
            <person name="Benny G.L."/>
            <person name="Smith M.E."/>
            <person name="James T.Y."/>
            <person name="Grigoriev I.V."/>
        </authorList>
    </citation>
    <scope>NUCLEOTIDE SEQUENCE [LARGE SCALE GENOMIC DNA]</scope>
    <source>
        <strain evidence="3">RSA 468</strain>
    </source>
</reference>
<feature type="transmembrane region" description="Helical" evidence="1">
    <location>
        <begin position="94"/>
        <end position="118"/>
    </location>
</feature>